<evidence type="ECO:0000313" key="3">
    <source>
        <dbReference type="Proteomes" id="UP000292120"/>
    </source>
</evidence>
<dbReference type="AlphaFoldDB" id="A0A4Q9H475"/>
<protein>
    <submittedName>
        <fullName evidence="2">DUF2063 domain-containing protein</fullName>
    </submittedName>
</protein>
<keyword evidence="3" id="KW-1185">Reference proteome</keyword>
<gene>
    <name evidence="2" type="ORF">EYS42_03535</name>
</gene>
<accession>A0A4Q9H475</accession>
<dbReference type="Pfam" id="PF09836">
    <property type="entry name" value="DUF2063"/>
    <property type="match status" value="1"/>
</dbReference>
<evidence type="ECO:0000313" key="2">
    <source>
        <dbReference type="EMBL" id="TBO34491.1"/>
    </source>
</evidence>
<reference evidence="2 3" key="1">
    <citation type="submission" date="2019-02" db="EMBL/GenBank/DDBJ databases">
        <title>Aquabacterium sp. strain KMB7.</title>
        <authorList>
            <person name="Chen W.-M."/>
        </authorList>
    </citation>
    <scope>NUCLEOTIDE SEQUENCE [LARGE SCALE GENOMIC DNA]</scope>
    <source>
        <strain evidence="2 3">KMB7</strain>
    </source>
</reference>
<feature type="domain" description="Putative DNA-binding" evidence="1">
    <location>
        <begin position="3"/>
        <end position="85"/>
    </location>
</feature>
<sequence>MSDAFYDYVRGRSDVVPEGHNERGLQAYRHLVWLGASQMVESHFPEVRRELGEDAWRALIAAFVRDSRWQSHYYGDLKDDFLAFLAEHTA</sequence>
<dbReference type="InterPro" id="IPR018640">
    <property type="entry name" value="DUF2063"/>
</dbReference>
<dbReference type="EMBL" id="SIXI01000001">
    <property type="protein sequence ID" value="TBO34491.1"/>
    <property type="molecule type" value="Genomic_DNA"/>
</dbReference>
<dbReference type="Gene3D" id="1.10.150.690">
    <property type="entry name" value="DUF2063"/>
    <property type="match status" value="1"/>
</dbReference>
<dbReference type="InterPro" id="IPR044922">
    <property type="entry name" value="DUF2063_N_sf"/>
</dbReference>
<proteinExistence type="predicted"/>
<evidence type="ECO:0000259" key="1">
    <source>
        <dbReference type="Pfam" id="PF09836"/>
    </source>
</evidence>
<name>A0A4Q9H475_9BURK</name>
<dbReference type="OrthoDB" id="8795879at2"/>
<dbReference type="Proteomes" id="UP000292120">
    <property type="component" value="Unassembled WGS sequence"/>
</dbReference>
<comment type="caution">
    <text evidence="2">The sequence shown here is derived from an EMBL/GenBank/DDBJ whole genome shotgun (WGS) entry which is preliminary data.</text>
</comment>
<dbReference type="RefSeq" id="WP_130966434.1">
    <property type="nucleotide sequence ID" value="NZ_SIXI01000001.1"/>
</dbReference>
<organism evidence="2 3">
    <name type="scientific">Aquabacterium lacunae</name>
    <dbReference type="NCBI Taxonomy" id="2528630"/>
    <lineage>
        <taxon>Bacteria</taxon>
        <taxon>Pseudomonadati</taxon>
        <taxon>Pseudomonadota</taxon>
        <taxon>Betaproteobacteria</taxon>
        <taxon>Burkholderiales</taxon>
        <taxon>Aquabacterium</taxon>
    </lineage>
</organism>